<sequence>MNKSKFLQQDLLGLEISPGEIKHLSGIDPEDILRPSIWRDSCKRWSFWLNEISIALALTPILLGVVYVFIILPTRGASLKWAILLIVLFPIVIVVGRLIWLKKHSPDLLVNLLEEVDKYHTLVKAIDIKYQLETVNNCNISLSERKKVIAALQLTREDLVRAFKSDRILRENKHILTANTELLTNNLAALQALQINASADEYQHLLNQSLQISLTVQEEMRKLLNQR</sequence>
<dbReference type="STRING" id="454136.NIES2119_20075"/>
<dbReference type="EMBL" id="MRCE01000021">
    <property type="protein sequence ID" value="OKH35554.1"/>
    <property type="molecule type" value="Genomic_DNA"/>
</dbReference>
<evidence type="ECO:0000313" key="2">
    <source>
        <dbReference type="EMBL" id="OKH35554.1"/>
    </source>
</evidence>
<proteinExistence type="predicted"/>
<evidence type="ECO:0000256" key="1">
    <source>
        <dbReference type="SAM" id="Phobius"/>
    </source>
</evidence>
<keyword evidence="1" id="KW-0812">Transmembrane</keyword>
<feature type="transmembrane region" description="Helical" evidence="1">
    <location>
        <begin position="78"/>
        <end position="100"/>
    </location>
</feature>
<evidence type="ECO:0000313" key="3">
    <source>
        <dbReference type="Proteomes" id="UP000185860"/>
    </source>
</evidence>
<dbReference type="Proteomes" id="UP000185860">
    <property type="component" value="Unassembled WGS sequence"/>
</dbReference>
<dbReference type="AlphaFoldDB" id="A0A1U7IEY3"/>
<dbReference type="RefSeq" id="WP_073595285.1">
    <property type="nucleotide sequence ID" value="NZ_MRCE01000021.1"/>
</dbReference>
<keyword evidence="1" id="KW-0472">Membrane</keyword>
<dbReference type="OrthoDB" id="510625at2"/>
<reference evidence="2 3" key="1">
    <citation type="submission" date="2016-11" db="EMBL/GenBank/DDBJ databases">
        <title>Draft Genome Sequences of Nine Cyanobacterial Strains from Diverse Habitats.</title>
        <authorList>
            <person name="Zhu T."/>
            <person name="Hou S."/>
            <person name="Lu X."/>
            <person name="Hess W.R."/>
        </authorList>
    </citation>
    <scope>NUCLEOTIDE SEQUENCE [LARGE SCALE GENOMIC DNA]</scope>
    <source>
        <strain evidence="2 3">IAM M-71</strain>
    </source>
</reference>
<feature type="transmembrane region" description="Helical" evidence="1">
    <location>
        <begin position="47"/>
        <end position="72"/>
    </location>
</feature>
<keyword evidence="1" id="KW-1133">Transmembrane helix</keyword>
<protein>
    <submittedName>
        <fullName evidence="2">Uncharacterized protein</fullName>
    </submittedName>
</protein>
<accession>A0A1U7IEY3</accession>
<name>A0A1U7IEY3_9CYAN</name>
<organism evidence="2 3">
    <name type="scientific">[Phormidium ambiguum] IAM M-71</name>
    <dbReference type="NCBI Taxonomy" id="454136"/>
    <lineage>
        <taxon>Bacteria</taxon>
        <taxon>Bacillati</taxon>
        <taxon>Cyanobacteriota</taxon>
        <taxon>Cyanophyceae</taxon>
        <taxon>Oscillatoriophycideae</taxon>
        <taxon>Aerosakkonematales</taxon>
        <taxon>Aerosakkonemataceae</taxon>
        <taxon>Floridanema</taxon>
    </lineage>
</organism>
<gene>
    <name evidence="2" type="ORF">NIES2119_20075</name>
</gene>
<comment type="caution">
    <text evidence="2">The sequence shown here is derived from an EMBL/GenBank/DDBJ whole genome shotgun (WGS) entry which is preliminary data.</text>
</comment>